<reference evidence="2" key="2">
    <citation type="journal article" date="2024" name="Plant">
        <title>Genomic evolution and insights into agronomic trait innovations of Sesamum species.</title>
        <authorList>
            <person name="Miao H."/>
            <person name="Wang L."/>
            <person name="Qu L."/>
            <person name="Liu H."/>
            <person name="Sun Y."/>
            <person name="Le M."/>
            <person name="Wang Q."/>
            <person name="Wei S."/>
            <person name="Zheng Y."/>
            <person name="Lin W."/>
            <person name="Duan Y."/>
            <person name="Cao H."/>
            <person name="Xiong S."/>
            <person name="Wang X."/>
            <person name="Wei L."/>
            <person name="Li C."/>
            <person name="Ma Q."/>
            <person name="Ju M."/>
            <person name="Zhao R."/>
            <person name="Li G."/>
            <person name="Mu C."/>
            <person name="Tian Q."/>
            <person name="Mei H."/>
            <person name="Zhang T."/>
            <person name="Gao T."/>
            <person name="Zhang H."/>
        </authorList>
    </citation>
    <scope>NUCLEOTIDE SEQUENCE</scope>
    <source>
        <strain evidence="2">G01</strain>
    </source>
</reference>
<organism evidence="2">
    <name type="scientific">Sesamum angustifolium</name>
    <dbReference type="NCBI Taxonomy" id="2727405"/>
    <lineage>
        <taxon>Eukaryota</taxon>
        <taxon>Viridiplantae</taxon>
        <taxon>Streptophyta</taxon>
        <taxon>Embryophyta</taxon>
        <taxon>Tracheophyta</taxon>
        <taxon>Spermatophyta</taxon>
        <taxon>Magnoliopsida</taxon>
        <taxon>eudicotyledons</taxon>
        <taxon>Gunneridae</taxon>
        <taxon>Pentapetalae</taxon>
        <taxon>asterids</taxon>
        <taxon>lamiids</taxon>
        <taxon>Lamiales</taxon>
        <taxon>Pedaliaceae</taxon>
        <taxon>Sesamum</taxon>
    </lineage>
</organism>
<gene>
    <name evidence="2" type="ORF">Sangu_2972300</name>
</gene>
<sequence>MQMGVCSSIKHDLLAKRYNQIEGIDYFDIFSPMAKSVTVRVFMAMVAAKNGFLLQLGVNNAFLYGHLEEEVYMLPPDGYAVNTKAQVCKLKTSLYGLKEASRQ</sequence>
<reference evidence="2" key="1">
    <citation type="submission" date="2020-06" db="EMBL/GenBank/DDBJ databases">
        <authorList>
            <person name="Li T."/>
            <person name="Hu X."/>
            <person name="Zhang T."/>
            <person name="Song X."/>
            <person name="Zhang H."/>
            <person name="Dai N."/>
            <person name="Sheng W."/>
            <person name="Hou X."/>
            <person name="Wei L."/>
        </authorList>
    </citation>
    <scope>NUCLEOTIDE SEQUENCE</scope>
    <source>
        <strain evidence="2">G01</strain>
        <tissue evidence="2">Leaf</tissue>
    </source>
</reference>
<evidence type="ECO:0000313" key="2">
    <source>
        <dbReference type="EMBL" id="KAL0282068.1"/>
    </source>
</evidence>
<evidence type="ECO:0000259" key="1">
    <source>
        <dbReference type="Pfam" id="PF07727"/>
    </source>
</evidence>
<dbReference type="InterPro" id="IPR013103">
    <property type="entry name" value="RVT_2"/>
</dbReference>
<name>A0AAW2IKE4_9LAMI</name>
<comment type="caution">
    <text evidence="2">The sequence shown here is derived from an EMBL/GenBank/DDBJ whole genome shotgun (WGS) entry which is preliminary data.</text>
</comment>
<dbReference type="AlphaFoldDB" id="A0AAW2IKE4"/>
<dbReference type="EMBL" id="JACGWK010001851">
    <property type="protein sequence ID" value="KAL0282068.1"/>
    <property type="molecule type" value="Genomic_DNA"/>
</dbReference>
<dbReference type="Pfam" id="PF07727">
    <property type="entry name" value="RVT_2"/>
    <property type="match status" value="1"/>
</dbReference>
<feature type="domain" description="Reverse transcriptase Ty1/copia-type" evidence="1">
    <location>
        <begin position="10"/>
        <end position="102"/>
    </location>
</feature>
<accession>A0AAW2IKE4</accession>
<protein>
    <recommendedName>
        <fullName evidence="1">Reverse transcriptase Ty1/copia-type domain-containing protein</fullName>
    </recommendedName>
</protein>
<proteinExistence type="predicted"/>